<evidence type="ECO:0000256" key="3">
    <source>
        <dbReference type="SAM" id="SignalP"/>
    </source>
</evidence>
<evidence type="ECO:0000259" key="4">
    <source>
        <dbReference type="SMART" id="SM00736"/>
    </source>
</evidence>
<proteinExistence type="predicted"/>
<feature type="domain" description="Dystroglycan-type cadherin-like" evidence="4">
    <location>
        <begin position="142"/>
        <end position="247"/>
    </location>
</feature>
<dbReference type="Proteomes" id="UP001623330">
    <property type="component" value="Unassembled WGS sequence"/>
</dbReference>
<dbReference type="InterPro" id="IPR015919">
    <property type="entry name" value="Cadherin-like_sf"/>
</dbReference>
<feature type="compositionally biased region" description="Polar residues" evidence="1">
    <location>
        <begin position="795"/>
        <end position="809"/>
    </location>
</feature>
<name>A0ABR4NTM3_9SACH</name>
<feature type="compositionally biased region" description="Low complexity" evidence="1">
    <location>
        <begin position="753"/>
        <end position="762"/>
    </location>
</feature>
<evidence type="ECO:0000313" key="5">
    <source>
        <dbReference type="EMBL" id="KAL3231781.1"/>
    </source>
</evidence>
<feature type="region of interest" description="Disordered" evidence="1">
    <location>
        <begin position="727"/>
        <end position="816"/>
    </location>
</feature>
<keyword evidence="2" id="KW-1133">Transmembrane helix</keyword>
<dbReference type="InterPro" id="IPR006644">
    <property type="entry name" value="Cadg"/>
</dbReference>
<organism evidence="5 6">
    <name type="scientific">Nakaseomyces bracarensis</name>
    <dbReference type="NCBI Taxonomy" id="273131"/>
    <lineage>
        <taxon>Eukaryota</taxon>
        <taxon>Fungi</taxon>
        <taxon>Dikarya</taxon>
        <taxon>Ascomycota</taxon>
        <taxon>Saccharomycotina</taxon>
        <taxon>Saccharomycetes</taxon>
        <taxon>Saccharomycetales</taxon>
        <taxon>Saccharomycetaceae</taxon>
        <taxon>Nakaseomyces</taxon>
    </lineage>
</organism>
<dbReference type="Gene3D" id="2.60.40.10">
    <property type="entry name" value="Immunoglobulins"/>
    <property type="match status" value="3"/>
</dbReference>
<feature type="compositionally biased region" description="Polar residues" evidence="1">
    <location>
        <begin position="770"/>
        <end position="784"/>
    </location>
</feature>
<feature type="domain" description="Dystroglycan-type cadherin-like" evidence="4">
    <location>
        <begin position="347"/>
        <end position="445"/>
    </location>
</feature>
<evidence type="ECO:0000256" key="1">
    <source>
        <dbReference type="SAM" id="MobiDB-lite"/>
    </source>
</evidence>
<accession>A0ABR4NTM3</accession>
<dbReference type="EMBL" id="JBEVYD010000006">
    <property type="protein sequence ID" value="KAL3231781.1"/>
    <property type="molecule type" value="Genomic_DNA"/>
</dbReference>
<feature type="compositionally biased region" description="Low complexity" evidence="1">
    <location>
        <begin position="554"/>
        <end position="567"/>
    </location>
</feature>
<keyword evidence="2" id="KW-0472">Membrane</keyword>
<dbReference type="InterPro" id="IPR013783">
    <property type="entry name" value="Ig-like_fold"/>
</dbReference>
<feature type="region of interest" description="Disordered" evidence="1">
    <location>
        <begin position="539"/>
        <end position="579"/>
    </location>
</feature>
<gene>
    <name evidence="5" type="ORF">RNJ44_00316</name>
</gene>
<evidence type="ECO:0000313" key="6">
    <source>
        <dbReference type="Proteomes" id="UP001623330"/>
    </source>
</evidence>
<feature type="chain" id="PRO_5045478024" evidence="3">
    <location>
        <begin position="19"/>
        <end position="816"/>
    </location>
</feature>
<feature type="transmembrane region" description="Helical" evidence="2">
    <location>
        <begin position="509"/>
        <end position="533"/>
    </location>
</feature>
<keyword evidence="2" id="KW-0812">Transmembrane</keyword>
<dbReference type="Pfam" id="PF05345">
    <property type="entry name" value="He_PIG"/>
    <property type="match status" value="2"/>
</dbReference>
<feature type="region of interest" description="Disordered" evidence="1">
    <location>
        <begin position="446"/>
        <end position="486"/>
    </location>
</feature>
<dbReference type="SUPFAM" id="SSF49313">
    <property type="entry name" value="Cadherin-like"/>
    <property type="match status" value="3"/>
</dbReference>
<reference evidence="5 6" key="1">
    <citation type="submission" date="2024-05" db="EMBL/GenBank/DDBJ databases">
        <title>Long read based assembly of the Candida bracarensis genome reveals expanded adhesin content.</title>
        <authorList>
            <person name="Marcet-Houben M."/>
            <person name="Ksiezopolska E."/>
            <person name="Gabaldon T."/>
        </authorList>
    </citation>
    <scope>NUCLEOTIDE SEQUENCE [LARGE SCALE GENOMIC DNA]</scope>
    <source>
        <strain evidence="5 6">CBM6</strain>
    </source>
</reference>
<comment type="caution">
    <text evidence="5">The sequence shown here is derived from an EMBL/GenBank/DDBJ whole genome shotgun (WGS) entry which is preliminary data.</text>
</comment>
<feature type="domain" description="Dystroglycan-type cadherin-like" evidence="4">
    <location>
        <begin position="21"/>
        <end position="127"/>
    </location>
</feature>
<evidence type="ECO:0000256" key="2">
    <source>
        <dbReference type="SAM" id="Phobius"/>
    </source>
</evidence>
<protein>
    <submittedName>
        <fullName evidence="5">Axial budding pattern protein 2</fullName>
    </submittedName>
</protein>
<dbReference type="SMART" id="SM00736">
    <property type="entry name" value="CADG"/>
    <property type="match status" value="3"/>
</dbReference>
<keyword evidence="6" id="KW-1185">Reference proteome</keyword>
<sequence>MIKTLLLICGLLSSVVLAAPYEAYPIPKQLPPVARENEQFSFLISNDTYKSNVDSTVQISYNAYNLPDWLSFDSASRTIQGVPTSDLFNSDNEVNYFNFILEGTDESDQQKLNETYQLVVTNKSPIKESSNFNLLALLKNSGYTNGKNGLILTPNEVFNVTFDRSDFEDENPIVAFYGRTNQYNAPLPSWLFFDSSNLKFSGTAPVVNSNIAPQTTYDLALIVTDIDGYAGFKLPFELVIGAHTLTTSIQNTLVINVTEAGNFSYPVPLEYVYYDNEPISSRSFGDIQLINQPSWVTLDNDTVVGNVPENLLKEASGPVGNFSVMVHDINGDVIYLNMEVEATTNLFATTSLPNLNATRGEWFSYNFLPSQFTDSNNTDVSVVFPDSAQSHDWISFASQNLTLMGTVPDDFVNLTVGVVASKNSQTQQIDFNIIGMDKSIKNTTNITSSSSISRNSSLSHTSTSSSSTSATHSSTSSASLTSTSATNTATSSAVVAPVAKSTTKKSHSTAIACGVAIPLAVIAIAAIIVFMLLRKKKQDKKRPDEEQSPNISHPDPNNPANHPNQAATSLSNPFEDDNDINSAERRLDMLDALKLDEVSSTDSDTSTVNEKASVYTDALYNGSRDLLLDKKETNSTFLEPNMRSSSVYVDSIPAKSKSWRYTLDSINNTPQPGGIRDSYSSLNTISTAQLMDTTLSENNDIPKDPRKSTLGLRDSVFMGGLKNKHSMMGATGKLPSKNSLSSDPVLEAPSEKTPTTVSSSSTDDFVPIKNGTNYEWVSKSSPNRKPSEKRFVDVSTKSNINVSQVQNFEGHSPEHI</sequence>
<feature type="signal peptide" evidence="3">
    <location>
        <begin position="1"/>
        <end position="18"/>
    </location>
</feature>
<keyword evidence="3" id="KW-0732">Signal</keyword>